<proteinExistence type="predicted"/>
<evidence type="ECO:0000313" key="3">
    <source>
        <dbReference type="Proteomes" id="UP000789524"/>
    </source>
</evidence>
<feature type="compositionally biased region" description="Polar residues" evidence="1">
    <location>
        <begin position="20"/>
        <end position="37"/>
    </location>
</feature>
<feature type="region of interest" description="Disordered" evidence="1">
    <location>
        <begin position="20"/>
        <end position="42"/>
    </location>
</feature>
<sequence>MNPKPYDKGKKTTQLLSDVTGMTSLSSCPAHTTSRPSPTRGRATHFRTLSRAFGFARPGSAPADRASETAIAASCALERDRAGRTTDRRHLFLSSARLGRSDSVLI</sequence>
<dbReference type="EMBL" id="CAKASE010000067">
    <property type="protein sequence ID" value="CAG9571549.1"/>
    <property type="molecule type" value="Genomic_DNA"/>
</dbReference>
<reference evidence="2" key="1">
    <citation type="submission" date="2021-09" db="EMBL/GenBank/DDBJ databases">
        <authorList>
            <person name="Martin H S."/>
        </authorList>
    </citation>
    <scope>NUCLEOTIDE SEQUENCE</scope>
</reference>
<organism evidence="2 3">
    <name type="scientific">Danaus chrysippus</name>
    <name type="common">African queen</name>
    <dbReference type="NCBI Taxonomy" id="151541"/>
    <lineage>
        <taxon>Eukaryota</taxon>
        <taxon>Metazoa</taxon>
        <taxon>Ecdysozoa</taxon>
        <taxon>Arthropoda</taxon>
        <taxon>Hexapoda</taxon>
        <taxon>Insecta</taxon>
        <taxon>Pterygota</taxon>
        <taxon>Neoptera</taxon>
        <taxon>Endopterygota</taxon>
        <taxon>Lepidoptera</taxon>
        <taxon>Glossata</taxon>
        <taxon>Ditrysia</taxon>
        <taxon>Papilionoidea</taxon>
        <taxon>Nymphalidae</taxon>
        <taxon>Danainae</taxon>
        <taxon>Danaini</taxon>
        <taxon>Danaina</taxon>
        <taxon>Danaus</taxon>
        <taxon>Anosia</taxon>
    </lineage>
</organism>
<name>A0A8J2QUX8_9NEOP</name>
<evidence type="ECO:0000313" key="2">
    <source>
        <dbReference type="EMBL" id="CAG9571549.1"/>
    </source>
</evidence>
<keyword evidence="3" id="KW-1185">Reference proteome</keyword>
<dbReference type="AlphaFoldDB" id="A0A8J2QUX8"/>
<comment type="caution">
    <text evidence="2">The sequence shown here is derived from an EMBL/GenBank/DDBJ whole genome shotgun (WGS) entry which is preliminary data.</text>
</comment>
<evidence type="ECO:0000256" key="1">
    <source>
        <dbReference type="SAM" id="MobiDB-lite"/>
    </source>
</evidence>
<gene>
    <name evidence="2" type="ORF">DCHRY22_LOCUS9713</name>
</gene>
<accession>A0A8J2QUX8</accession>
<protein>
    <submittedName>
        <fullName evidence="2">(African queen) hypothetical protein</fullName>
    </submittedName>
</protein>
<dbReference type="Proteomes" id="UP000789524">
    <property type="component" value="Unassembled WGS sequence"/>
</dbReference>